<evidence type="ECO:0000313" key="4">
    <source>
        <dbReference type="Proteomes" id="UP000265618"/>
    </source>
</evidence>
<dbReference type="PANTHER" id="PTHR20931:SF0">
    <property type="entry name" value="TETRATRICOPEPTIDE REPEAT PROTEIN 30"/>
    <property type="match status" value="1"/>
</dbReference>
<evidence type="ECO:0000256" key="2">
    <source>
        <dbReference type="ARBA" id="ARBA00022803"/>
    </source>
</evidence>
<name>A0A9K3D484_9EUKA</name>
<evidence type="ECO:0000313" key="3">
    <source>
        <dbReference type="EMBL" id="GIQ86974.1"/>
    </source>
</evidence>
<feature type="non-terminal residue" evidence="3">
    <location>
        <position position="510"/>
    </location>
</feature>
<proteinExistence type="predicted"/>
<dbReference type="OrthoDB" id="10249577at2759"/>
<dbReference type="GO" id="GO:0042073">
    <property type="term" value="P:intraciliary transport"/>
    <property type="evidence" value="ECO:0007669"/>
    <property type="project" value="TreeGrafter"/>
</dbReference>
<dbReference type="EMBL" id="BDIP01002889">
    <property type="protein sequence ID" value="GIQ86974.1"/>
    <property type="molecule type" value="Genomic_DNA"/>
</dbReference>
<evidence type="ECO:0000256" key="1">
    <source>
        <dbReference type="ARBA" id="ARBA00022737"/>
    </source>
</evidence>
<dbReference type="GO" id="GO:0005879">
    <property type="term" value="C:axonemal microtubule"/>
    <property type="evidence" value="ECO:0007669"/>
    <property type="project" value="TreeGrafter"/>
</dbReference>
<keyword evidence="4" id="KW-1185">Reference proteome</keyword>
<dbReference type="SUPFAM" id="SSF48452">
    <property type="entry name" value="TPR-like"/>
    <property type="match status" value="1"/>
</dbReference>
<comment type="caution">
    <text evidence="3">The sequence shown here is derived from an EMBL/GenBank/DDBJ whole genome shotgun (WGS) entry which is preliminary data.</text>
</comment>
<organism evidence="3 4">
    <name type="scientific">Kipferlia bialata</name>
    <dbReference type="NCBI Taxonomy" id="797122"/>
    <lineage>
        <taxon>Eukaryota</taxon>
        <taxon>Metamonada</taxon>
        <taxon>Carpediemonas-like organisms</taxon>
        <taxon>Kipferlia</taxon>
    </lineage>
</organism>
<dbReference type="Proteomes" id="UP000265618">
    <property type="component" value="Unassembled WGS sequence"/>
</dbReference>
<dbReference type="AlphaFoldDB" id="A0A9K3D484"/>
<keyword evidence="1" id="KW-0677">Repeat</keyword>
<gene>
    <name evidence="3" type="ORF">KIPB_008924</name>
</gene>
<sequence length="510" mass="56950">AAHELETSPTIMYGCALCNYRLRRYSKCMDILTDLIDLSSAQYPQLVALEGSESMHAAHDAVLDLSSVGNSKALASSCLVEAYNLRMAVAWTLKDKETARHALGSMPHRVEEELDPVSLHNKALLEMDTAPGDGFQKLRWLIQSPPFPPETYGNFLLLCLDHGLWGLAADMRADNPHLLSCLSPDTEEYLEAVLLQRTSPEEAYHKLSKLKNRYTSRLEQSSREIERVRESGDEDSLQMAIGKFDQVLGSYVPVVLAQAGILYELGQPKSCEALLRSVQKYLGDQSVWRLDLAHTLFVQENRYEEAILEYEELVKQHRGDILDIPAVALACMCVSHVIEQQNSVAEEILQKVAVSEQERRLSDPTGRVPVHSCVANLVIGNLYCVKGQPESGVPMTLNGVHPVKDMLAPDTWFYAKKAVMSFLVQCAKRLARIDDKLWERIIDFLNEVDVHGRDMPAEIVSETTSSIQGTVNGNARRRTIADEARAIQVLYRRLVGQSGDMARGTSEQVS</sequence>
<keyword evidence="2" id="KW-0802">TPR repeat</keyword>
<reference evidence="3 4" key="1">
    <citation type="journal article" date="2018" name="PLoS ONE">
        <title>The draft genome of Kipferlia bialata reveals reductive genome evolution in fornicate parasites.</title>
        <authorList>
            <person name="Tanifuji G."/>
            <person name="Takabayashi S."/>
            <person name="Kume K."/>
            <person name="Takagi M."/>
            <person name="Nakayama T."/>
            <person name="Kamikawa R."/>
            <person name="Inagaki Y."/>
            <person name="Hashimoto T."/>
        </authorList>
    </citation>
    <scope>NUCLEOTIDE SEQUENCE [LARGE SCALE GENOMIC DNA]</scope>
    <source>
        <strain evidence="3">NY0173</strain>
    </source>
</reference>
<dbReference type="InterPro" id="IPR011990">
    <property type="entry name" value="TPR-like_helical_dom_sf"/>
</dbReference>
<dbReference type="InterPro" id="IPR039941">
    <property type="entry name" value="TT30"/>
</dbReference>
<dbReference type="GO" id="GO:0120170">
    <property type="term" value="F:intraciliary transport particle B binding"/>
    <property type="evidence" value="ECO:0007669"/>
    <property type="project" value="TreeGrafter"/>
</dbReference>
<dbReference type="Gene3D" id="1.25.40.10">
    <property type="entry name" value="Tetratricopeptide repeat domain"/>
    <property type="match status" value="1"/>
</dbReference>
<accession>A0A9K3D484</accession>
<dbReference type="GO" id="GO:0030992">
    <property type="term" value="C:intraciliary transport particle B"/>
    <property type="evidence" value="ECO:0007669"/>
    <property type="project" value="TreeGrafter"/>
</dbReference>
<protein>
    <submittedName>
        <fullName evidence="3">Uncharacterized protein</fullName>
    </submittedName>
</protein>
<dbReference type="PANTHER" id="PTHR20931">
    <property type="entry name" value="TETRATRICOPEPTIDE REPEAT PROTEIN 30"/>
    <property type="match status" value="1"/>
</dbReference>